<dbReference type="InterPro" id="IPR011006">
    <property type="entry name" value="CheY-like_superfamily"/>
</dbReference>
<dbReference type="PROSITE" id="PS50110">
    <property type="entry name" value="RESPONSE_REGULATORY"/>
    <property type="match status" value="1"/>
</dbReference>
<dbReference type="Gene3D" id="3.40.50.2300">
    <property type="match status" value="1"/>
</dbReference>
<evidence type="ECO:0000256" key="3">
    <source>
        <dbReference type="ARBA" id="ARBA00024867"/>
    </source>
</evidence>
<dbReference type="Gene3D" id="3.60.40.10">
    <property type="entry name" value="PPM-type phosphatase domain"/>
    <property type="match status" value="1"/>
</dbReference>
<name>A0ABR9ZY75_9FIRM</name>
<dbReference type="SUPFAM" id="SSF52172">
    <property type="entry name" value="CheY-like"/>
    <property type="match status" value="1"/>
</dbReference>
<dbReference type="EMBL" id="JADKNH010000015">
    <property type="protein sequence ID" value="MBF4695399.1"/>
    <property type="molecule type" value="Genomic_DNA"/>
</dbReference>
<reference evidence="6 7" key="1">
    <citation type="submission" date="2020-11" db="EMBL/GenBank/DDBJ databases">
        <title>Fusibacter basophilias sp. nov.</title>
        <authorList>
            <person name="Qiu D."/>
        </authorList>
    </citation>
    <scope>NUCLEOTIDE SEQUENCE [LARGE SCALE GENOMIC DNA]</scope>
    <source>
        <strain evidence="6 7">Q10-2</strain>
    </source>
</reference>
<evidence type="ECO:0000256" key="2">
    <source>
        <dbReference type="ARBA" id="ARBA00022801"/>
    </source>
</evidence>
<dbReference type="InterPro" id="IPR001789">
    <property type="entry name" value="Sig_transdc_resp-reg_receiver"/>
</dbReference>
<proteinExistence type="predicted"/>
<dbReference type="Pfam" id="PF00072">
    <property type="entry name" value="Response_reg"/>
    <property type="match status" value="1"/>
</dbReference>
<sequence length="389" mass="44418">MAYRILIADDATMNRMLVKKVLSQNLEDLVFEEAVNGKEVIEIVERTPVDLIILDLIMPVMDGYETLRLLKKHPIHQDIPVIVNSAITEINSIENTLKEGAIDYFTKPLSPNDMNIILPLKAKNALKLYEQSRTIIELNRLIQEELKNANTFANIMLPKSGSFSGVDLFIKYHPSLGIGGDFFDCIEQDDRIHFMVADVTGHGIAAGMASSMVKILYRKSILKPNIMPHEIIEEMNQSIFEIFDFAGEDNYFVFTAFVGIIDQGKLYYANAGQPYPMIFQSLTESFGEIHQNGFIVGMMEDVHFETEQITLKKDDMIFLYTDGLFCTGESSDFTEWKKVFKVSNQFIPVLMTNPNEFLDEVFYTFHMIHKVNHTDFNDDVAMMLIKLTS</sequence>
<comment type="function">
    <text evidence="3">May play the central regulatory role in sporulation. It may be an element of the effector pathway responsible for the activation of sporulation genes in response to nutritional stress. Spo0A may act in concert with spo0H (a sigma factor) to control the expression of some genes that are critical to the sporulation process.</text>
</comment>
<keyword evidence="7" id="KW-1185">Reference proteome</keyword>
<dbReference type="PANTHER" id="PTHR43156">
    <property type="entry name" value="STAGE II SPORULATION PROTEIN E-RELATED"/>
    <property type="match status" value="1"/>
</dbReference>
<evidence type="ECO:0000313" key="6">
    <source>
        <dbReference type="EMBL" id="MBF4695399.1"/>
    </source>
</evidence>
<dbReference type="SUPFAM" id="SSF81606">
    <property type="entry name" value="PP2C-like"/>
    <property type="match status" value="1"/>
</dbReference>
<evidence type="ECO:0000256" key="4">
    <source>
        <dbReference type="PROSITE-ProRule" id="PRU00169"/>
    </source>
</evidence>
<dbReference type="InterPro" id="IPR036457">
    <property type="entry name" value="PPM-type-like_dom_sf"/>
</dbReference>
<accession>A0ABR9ZY75</accession>
<dbReference type="InterPro" id="IPR001932">
    <property type="entry name" value="PPM-type_phosphatase-like_dom"/>
</dbReference>
<dbReference type="RefSeq" id="WP_194703634.1">
    <property type="nucleotide sequence ID" value="NZ_JADKNH010000015.1"/>
</dbReference>
<dbReference type="Proteomes" id="UP000614200">
    <property type="component" value="Unassembled WGS sequence"/>
</dbReference>
<organism evidence="6 7">
    <name type="scientific">Fusibacter ferrireducens</name>
    <dbReference type="NCBI Taxonomy" id="2785058"/>
    <lineage>
        <taxon>Bacteria</taxon>
        <taxon>Bacillati</taxon>
        <taxon>Bacillota</taxon>
        <taxon>Clostridia</taxon>
        <taxon>Eubacteriales</taxon>
        <taxon>Eubacteriales Family XII. Incertae Sedis</taxon>
        <taxon>Fusibacter</taxon>
    </lineage>
</organism>
<evidence type="ECO:0000259" key="5">
    <source>
        <dbReference type="PROSITE" id="PS50110"/>
    </source>
</evidence>
<dbReference type="SMART" id="SM00331">
    <property type="entry name" value="PP2C_SIG"/>
    <property type="match status" value="1"/>
</dbReference>
<feature type="domain" description="Response regulatory" evidence="5">
    <location>
        <begin position="4"/>
        <end position="122"/>
    </location>
</feature>
<feature type="modified residue" description="4-aspartylphosphate" evidence="4">
    <location>
        <position position="55"/>
    </location>
</feature>
<evidence type="ECO:0000256" key="1">
    <source>
        <dbReference type="ARBA" id="ARBA00018672"/>
    </source>
</evidence>
<comment type="caution">
    <text evidence="6">The sequence shown here is derived from an EMBL/GenBank/DDBJ whole genome shotgun (WGS) entry which is preliminary data.</text>
</comment>
<dbReference type="Pfam" id="PF07228">
    <property type="entry name" value="SpoIIE"/>
    <property type="match status" value="1"/>
</dbReference>
<dbReference type="SMART" id="SM00448">
    <property type="entry name" value="REC"/>
    <property type="match status" value="1"/>
</dbReference>
<keyword evidence="4" id="KW-0597">Phosphoprotein</keyword>
<evidence type="ECO:0000313" key="7">
    <source>
        <dbReference type="Proteomes" id="UP000614200"/>
    </source>
</evidence>
<gene>
    <name evidence="6" type="ORF">ISU02_20075</name>
</gene>
<protein>
    <recommendedName>
        <fullName evidence="1">Stage 0 sporulation protein A homolog</fullName>
    </recommendedName>
</protein>
<dbReference type="InterPro" id="IPR052016">
    <property type="entry name" value="Bact_Sigma-Reg"/>
</dbReference>
<dbReference type="PANTHER" id="PTHR43156:SF2">
    <property type="entry name" value="STAGE II SPORULATION PROTEIN E"/>
    <property type="match status" value="1"/>
</dbReference>
<dbReference type="CDD" id="cd17541">
    <property type="entry name" value="REC_CheB-like"/>
    <property type="match status" value="1"/>
</dbReference>
<keyword evidence="2" id="KW-0378">Hydrolase</keyword>